<name>A0ABS8D4Y6_9NEIS</name>
<dbReference type="Gene3D" id="3.30.450.40">
    <property type="match status" value="1"/>
</dbReference>
<dbReference type="Pfam" id="PF04340">
    <property type="entry name" value="DUF484"/>
    <property type="match status" value="1"/>
</dbReference>
<sequence length="229" mass="25472">MQAADVAQYLKDNPAFFEDYADFLADIFVPHPHGGHAISLAEKHMLTLRERTRLLESKLGELLQFGEENDAISDKVHRIVVSLLRTPSTEAVVNTFLFHLTENFNVPQASLRVWQGVKGLEGLPAAEAVDDSVKALALDMQHPYCGPEIHPEIKTWFGDSVEELKSYALVPLRHGETIGILAMGSEDPHRFFPEMGTLYLDRLGELLTSALQRDAAISVAQQHTSESVE</sequence>
<comment type="caution">
    <text evidence="1">The sequence shown here is derived from an EMBL/GenBank/DDBJ whole genome shotgun (WGS) entry which is preliminary data.</text>
</comment>
<dbReference type="EMBL" id="JAJBZT010000002">
    <property type="protein sequence ID" value="MCB6182673.1"/>
    <property type="molecule type" value="Genomic_DNA"/>
</dbReference>
<evidence type="ECO:0000313" key="1">
    <source>
        <dbReference type="EMBL" id="MCB6182673.1"/>
    </source>
</evidence>
<evidence type="ECO:0000313" key="2">
    <source>
        <dbReference type="Proteomes" id="UP001165395"/>
    </source>
</evidence>
<reference evidence="1" key="1">
    <citation type="submission" date="2021-10" db="EMBL/GenBank/DDBJ databases">
        <title>The complete genome sequence of Leeia sp. TBRC 13508.</title>
        <authorList>
            <person name="Charoenyingcharoen P."/>
            <person name="Yukphan P."/>
        </authorList>
    </citation>
    <scope>NUCLEOTIDE SEQUENCE</scope>
    <source>
        <strain evidence="1">TBRC 13508</strain>
    </source>
</reference>
<gene>
    <name evidence="1" type="ORF">LIN78_03785</name>
</gene>
<keyword evidence="2" id="KW-1185">Reference proteome</keyword>
<protein>
    <submittedName>
        <fullName evidence="1">DUF484 family protein</fullName>
    </submittedName>
</protein>
<accession>A0ABS8D4Y6</accession>
<dbReference type="InterPro" id="IPR007435">
    <property type="entry name" value="DUF484"/>
</dbReference>
<dbReference type="RefSeq" id="WP_227178645.1">
    <property type="nucleotide sequence ID" value="NZ_JAJBZT010000002.1"/>
</dbReference>
<dbReference type="PANTHER" id="PTHR38765:SF1">
    <property type="entry name" value="DUF484 DOMAIN-CONTAINING PROTEIN"/>
    <property type="match status" value="1"/>
</dbReference>
<dbReference type="InterPro" id="IPR029016">
    <property type="entry name" value="GAF-like_dom_sf"/>
</dbReference>
<organism evidence="1 2">
    <name type="scientific">Leeia speluncae</name>
    <dbReference type="NCBI Taxonomy" id="2884804"/>
    <lineage>
        <taxon>Bacteria</taxon>
        <taxon>Pseudomonadati</taxon>
        <taxon>Pseudomonadota</taxon>
        <taxon>Betaproteobacteria</taxon>
        <taxon>Neisseriales</taxon>
        <taxon>Leeiaceae</taxon>
        <taxon>Leeia</taxon>
    </lineage>
</organism>
<dbReference type="Proteomes" id="UP001165395">
    <property type="component" value="Unassembled WGS sequence"/>
</dbReference>
<proteinExistence type="predicted"/>
<dbReference type="SUPFAM" id="SSF55781">
    <property type="entry name" value="GAF domain-like"/>
    <property type="match status" value="1"/>
</dbReference>
<dbReference type="PANTHER" id="PTHR38765">
    <property type="entry name" value="DUF484 DOMAIN-CONTAINING PROTEIN"/>
    <property type="match status" value="1"/>
</dbReference>